<proteinExistence type="predicted"/>
<sequence length="18" mass="2107">MVATFNVVNYLLKFYLNG</sequence>
<reference evidence="1" key="2">
    <citation type="journal article" date="2015" name="Data Brief">
        <title>Shoot transcriptome of the giant reed, Arundo donax.</title>
        <authorList>
            <person name="Barrero R.A."/>
            <person name="Guerrero F.D."/>
            <person name="Moolhuijzen P."/>
            <person name="Goolsby J.A."/>
            <person name="Tidwell J."/>
            <person name="Bellgard S.E."/>
            <person name="Bellgard M.I."/>
        </authorList>
    </citation>
    <scope>NUCLEOTIDE SEQUENCE</scope>
    <source>
        <tissue evidence="1">Shoot tissue taken approximately 20 cm above the soil surface</tissue>
    </source>
</reference>
<accession>A0A0A9B3B2</accession>
<organism evidence="1">
    <name type="scientific">Arundo donax</name>
    <name type="common">Giant reed</name>
    <name type="synonym">Donax arundinaceus</name>
    <dbReference type="NCBI Taxonomy" id="35708"/>
    <lineage>
        <taxon>Eukaryota</taxon>
        <taxon>Viridiplantae</taxon>
        <taxon>Streptophyta</taxon>
        <taxon>Embryophyta</taxon>
        <taxon>Tracheophyta</taxon>
        <taxon>Spermatophyta</taxon>
        <taxon>Magnoliopsida</taxon>
        <taxon>Liliopsida</taxon>
        <taxon>Poales</taxon>
        <taxon>Poaceae</taxon>
        <taxon>PACMAD clade</taxon>
        <taxon>Arundinoideae</taxon>
        <taxon>Arundineae</taxon>
        <taxon>Arundo</taxon>
    </lineage>
</organism>
<protein>
    <submittedName>
        <fullName evidence="1">Uncharacterized protein</fullName>
    </submittedName>
</protein>
<reference evidence="1" key="1">
    <citation type="submission" date="2014-09" db="EMBL/GenBank/DDBJ databases">
        <authorList>
            <person name="Magalhaes I.L.F."/>
            <person name="Oliveira U."/>
            <person name="Santos F.R."/>
            <person name="Vidigal T.H.D.A."/>
            <person name="Brescovit A.D."/>
            <person name="Santos A.J."/>
        </authorList>
    </citation>
    <scope>NUCLEOTIDE SEQUENCE</scope>
    <source>
        <tissue evidence="1">Shoot tissue taken approximately 20 cm above the soil surface</tissue>
    </source>
</reference>
<dbReference type="AlphaFoldDB" id="A0A0A9B3B2"/>
<name>A0A0A9B3B2_ARUDO</name>
<evidence type="ECO:0000313" key="1">
    <source>
        <dbReference type="EMBL" id="JAD55625.1"/>
    </source>
</evidence>
<dbReference type="EMBL" id="GBRH01242270">
    <property type="protein sequence ID" value="JAD55625.1"/>
    <property type="molecule type" value="Transcribed_RNA"/>
</dbReference>